<evidence type="ECO:0000313" key="1">
    <source>
        <dbReference type="EMBL" id="KAK2547574.1"/>
    </source>
</evidence>
<comment type="caution">
    <text evidence="1">The sequence shown here is derived from an EMBL/GenBank/DDBJ whole genome shotgun (WGS) entry which is preliminary data.</text>
</comment>
<gene>
    <name evidence="1" type="ORF">P5673_032395</name>
</gene>
<evidence type="ECO:0000313" key="2">
    <source>
        <dbReference type="Proteomes" id="UP001249851"/>
    </source>
</evidence>
<sequence length="717" mass="81338">MKFTLDRVLTTESLPIGEKHFASNKELRKWPHLDGVSLPEIEEHRVSILIGSDQPDIIDDNSEIRRGARGQPYAVNTPLGWTVYGPMGGPDSDGVHVNFVRSDHEEVLSKQLDYLYNAEFGDTLVDVEQSLPFEDRKAKQIMDESVALVNGHYQLKLLFRQSPPCLPDSLPEAKKRLYWLEKKMERDPEFHKRYASVVNKYQEEGSSRQVPDEEVPTLKPIWYLPHHAVWHPRKPDEPRVVFDCASKSKGISLNSQLLQGPENTSLLIGVILRFRVNRVAVAADIKRMFHQVFVSPEDRGALCYLWWPDGDLMNDPKTFQMLVHVFGATSSPTICGYALRGTAADNSEGFSSEKVDAVMRDFYFDDLLKSFERTSHAVEITKELQELLAKGGFQLTKVISNEREVLNAFSPEHRAPAVKDLDLNLNSLPMDRALGIHWDVEADTFNLIVSGKSQPETRKGVMSSIATIYDPLGLVGPLILPGREINQELCRLKYDWNDRLPDEMAVKWRDLKKGLASLTSYSIPRSFTTRDFGEVETAKLHHFADASEGHGYGTVTYLRLVNKEGGIHNSFVIGKSRVRPLRSGISVPKTELTAATLLIKMDKLITKELEGRINIRSVTFWTDSMIVLRYIFNETRRFVTFVANRVAVIRGGSKTSQWRHVRSEVNPADLASRGIKASETELEVRKHGPDFLWKDSKEWPQQPADLHQELSDQDEGV</sequence>
<dbReference type="SUPFAM" id="SSF56672">
    <property type="entry name" value="DNA/RNA polymerases"/>
    <property type="match status" value="1"/>
</dbReference>
<dbReference type="EMBL" id="JARQWQ010000177">
    <property type="protein sequence ID" value="KAK2547574.1"/>
    <property type="molecule type" value="Genomic_DNA"/>
</dbReference>
<dbReference type="CDD" id="cd01644">
    <property type="entry name" value="RT_pepA17"/>
    <property type="match status" value="1"/>
</dbReference>
<dbReference type="InterPro" id="IPR043502">
    <property type="entry name" value="DNA/RNA_pol_sf"/>
</dbReference>
<dbReference type="InterPro" id="IPR008042">
    <property type="entry name" value="Retrotrans_Pao"/>
</dbReference>
<keyword evidence="2" id="KW-1185">Reference proteome</keyword>
<dbReference type="PANTHER" id="PTHR47331:SF1">
    <property type="entry name" value="GAG-LIKE PROTEIN"/>
    <property type="match status" value="1"/>
</dbReference>
<dbReference type="AlphaFoldDB" id="A0AAD9PR82"/>
<name>A0AAD9PR82_ACRCE</name>
<organism evidence="1 2">
    <name type="scientific">Acropora cervicornis</name>
    <name type="common">Staghorn coral</name>
    <dbReference type="NCBI Taxonomy" id="6130"/>
    <lineage>
        <taxon>Eukaryota</taxon>
        <taxon>Metazoa</taxon>
        <taxon>Cnidaria</taxon>
        <taxon>Anthozoa</taxon>
        <taxon>Hexacorallia</taxon>
        <taxon>Scleractinia</taxon>
        <taxon>Astrocoeniina</taxon>
        <taxon>Acroporidae</taxon>
        <taxon>Acropora</taxon>
    </lineage>
</organism>
<reference evidence="1" key="1">
    <citation type="journal article" date="2023" name="G3 (Bethesda)">
        <title>Whole genome assembly and annotation of the endangered Caribbean coral Acropora cervicornis.</title>
        <authorList>
            <person name="Selwyn J.D."/>
            <person name="Vollmer S.V."/>
        </authorList>
    </citation>
    <scope>NUCLEOTIDE SEQUENCE</scope>
    <source>
        <strain evidence="1">K2</strain>
    </source>
</reference>
<reference evidence="1" key="2">
    <citation type="journal article" date="2023" name="Science">
        <title>Genomic signatures of disease resistance in endangered staghorn corals.</title>
        <authorList>
            <person name="Vollmer S.V."/>
            <person name="Selwyn J.D."/>
            <person name="Despard B.A."/>
            <person name="Roesel C.L."/>
        </authorList>
    </citation>
    <scope>NUCLEOTIDE SEQUENCE</scope>
    <source>
        <strain evidence="1">K2</strain>
    </source>
</reference>
<proteinExistence type="predicted"/>
<dbReference type="Pfam" id="PF05380">
    <property type="entry name" value="Peptidase_A17"/>
    <property type="match status" value="1"/>
</dbReference>
<accession>A0AAD9PR82</accession>
<dbReference type="PANTHER" id="PTHR47331">
    <property type="entry name" value="PHD-TYPE DOMAIN-CONTAINING PROTEIN"/>
    <property type="match status" value="1"/>
</dbReference>
<dbReference type="Proteomes" id="UP001249851">
    <property type="component" value="Unassembled WGS sequence"/>
</dbReference>
<protein>
    <submittedName>
        <fullName evidence="1">Uncharacterized protein</fullName>
    </submittedName>
</protein>